<sequence>MAENKQIDIFVFGTCRYCYPQHNNIKFVKHLRKYHSRQYQIGDKINIYTQPVNYTTKLCDILDSIQYMKGKLYNGMDVKTNIMLQSIFFRGHFGVPDFIQPNTHPSMTGCELKFGKIIIEIFSIKQYVINTKKYGEEFYLKNLPWKIKTNFQHNNIIFDENDFIEKHMNKEECFDILHKIKSEVNCEILILGPYVSRKVPPVVNEERIATQNILKEFCSLHNCDYYDMSELISKHNIEHDECHISDFGIQQMSKTLHDFMVK</sequence>
<accession>A0AC59EXK6</accession>
<proteinExistence type="predicted"/>
<dbReference type="EMBL" id="KC662249">
    <property type="protein sequence ID" value="AGM15651.1"/>
    <property type="molecule type" value="Genomic_DNA"/>
</dbReference>
<protein>
    <submittedName>
        <fullName evidence="1">Uncharacterized protein</fullName>
    </submittedName>
</protein>
<reference evidence="1 2" key="1">
    <citation type="journal article" date="2013" name="Proc. Natl. Acad. Sci. U.S.A.">
        <title>Genome of Phaeocystis globosa virus PgV-16T highlights the common ancestry of the largest known DNA viruses infecting eukaryotes.</title>
        <authorList>
            <person name="Santini S."/>
            <person name="Jeudy S."/>
            <person name="Bartoli J."/>
            <person name="Poirot O."/>
            <person name="Lescot M."/>
            <person name="Abergel C."/>
            <person name="Barbe V."/>
            <person name="Wommack K.E."/>
            <person name="Noordeloos A.A."/>
            <person name="Brussaard C.P."/>
            <person name="Claverie J.M."/>
        </authorList>
    </citation>
    <scope>NUCLEOTIDE SEQUENCE [LARGE SCALE GENOMIC DNA]</scope>
    <source>
        <strain evidence="1 2">16T</strain>
    </source>
</reference>
<dbReference type="Proteomes" id="UP000204225">
    <property type="component" value="Segment"/>
</dbReference>
<evidence type="ECO:0000313" key="2">
    <source>
        <dbReference type="Proteomes" id="UP000204225"/>
    </source>
</evidence>
<name>A0AC59EXK6_9VIRU</name>
<keyword evidence="2" id="KW-1185">Reference proteome</keyword>
<organism evidence="1 2">
    <name type="scientific">Phaeocystis globosa virus PgV-16T</name>
    <dbReference type="NCBI Taxonomy" id="3071227"/>
    <lineage>
        <taxon>Viruses</taxon>
        <taxon>Varidnaviria</taxon>
        <taxon>Bamfordvirae</taxon>
        <taxon>Nucleocytoviricota</taxon>
        <taxon>Megaviricetes</taxon>
        <taxon>Imitervirales</taxon>
        <taxon>Mesomimiviridae</taxon>
        <taxon>Tethysvirus</taxon>
        <taxon>Tethysvirus hollandense</taxon>
    </lineage>
</organism>
<evidence type="ECO:0000313" key="1">
    <source>
        <dbReference type="EMBL" id="AGM15651.1"/>
    </source>
</evidence>
<gene>
    <name evidence="1" type="ORF">PGCG_00340</name>
</gene>